<gene>
    <name evidence="9" type="ORF">ELX58_03790</name>
</gene>
<accession>A0A4P6ZKQ1</accession>
<sequence length="417" mass="46374">MNMIKNTHKERMLMYGAILAPSLIVSSGKAITPALPSMMKSFPNVPITMFDMISTVQQLSALITLFLSIWIARKISMKKTIGIGIFITAVCGIMPAFSHSFMFILLSRFAWGIGLGLLNSLAIDAINIFFRHRENLRIRMSGYRTAMEPLGQCVLDILMGLLVMINWQVSFLAYGLIFIILIYFWKCFPSTNNEAIKRNHKTPSISILLPTRYIVRMVNVVLGLFVLMIFIVMANASVFVEVPNLMHYLHLGTPGTAGVIIGLNTIFAFFANASFGRIFSYLHRYTIVMGIIMITLGTFVESISANVWMLTLGAILSGMAFPMFGTYSYALVGKVIPVRYETAAIAFLITGSNIGSFLVPIGIHYFGIFLNPTTSLVGIIRHAFLVMSIISLILVITMTAYQAYVKVVHNRVPRMGN</sequence>
<evidence type="ECO:0000256" key="2">
    <source>
        <dbReference type="ARBA" id="ARBA00022448"/>
    </source>
</evidence>
<name>A0A4P6ZKQ1_9LACO</name>
<dbReference type="InterPro" id="IPR020846">
    <property type="entry name" value="MFS_dom"/>
</dbReference>
<dbReference type="PROSITE" id="PS50850">
    <property type="entry name" value="MFS"/>
    <property type="match status" value="1"/>
</dbReference>
<evidence type="ECO:0000256" key="3">
    <source>
        <dbReference type="ARBA" id="ARBA00022475"/>
    </source>
</evidence>
<dbReference type="GO" id="GO:0005886">
    <property type="term" value="C:plasma membrane"/>
    <property type="evidence" value="ECO:0007669"/>
    <property type="project" value="UniProtKB-SubCell"/>
</dbReference>
<dbReference type="AlphaFoldDB" id="A0A4P6ZKQ1"/>
<dbReference type="Proteomes" id="UP000294321">
    <property type="component" value="Chromosome"/>
</dbReference>
<evidence type="ECO:0000256" key="5">
    <source>
        <dbReference type="ARBA" id="ARBA00022989"/>
    </source>
</evidence>
<feature type="transmembrane region" description="Helical" evidence="7">
    <location>
        <begin position="12"/>
        <end position="32"/>
    </location>
</feature>
<dbReference type="PANTHER" id="PTHR43124:SF3">
    <property type="entry name" value="CHLORAMPHENICOL EFFLUX PUMP RV0191"/>
    <property type="match status" value="1"/>
</dbReference>
<dbReference type="InterPro" id="IPR011701">
    <property type="entry name" value="MFS"/>
</dbReference>
<dbReference type="SUPFAM" id="SSF103473">
    <property type="entry name" value="MFS general substrate transporter"/>
    <property type="match status" value="1"/>
</dbReference>
<feature type="transmembrane region" description="Helical" evidence="7">
    <location>
        <begin position="344"/>
        <end position="367"/>
    </location>
</feature>
<comment type="subcellular location">
    <subcellularLocation>
        <location evidence="1">Cell membrane</location>
        <topology evidence="1">Multi-pass membrane protein</topology>
    </subcellularLocation>
</comment>
<evidence type="ECO:0000256" key="6">
    <source>
        <dbReference type="ARBA" id="ARBA00023136"/>
    </source>
</evidence>
<feature type="transmembrane region" description="Helical" evidence="7">
    <location>
        <begin position="109"/>
        <end position="130"/>
    </location>
</feature>
<dbReference type="InterPro" id="IPR036259">
    <property type="entry name" value="MFS_trans_sf"/>
</dbReference>
<feature type="transmembrane region" description="Helical" evidence="7">
    <location>
        <begin position="306"/>
        <end position="332"/>
    </location>
</feature>
<dbReference type="PANTHER" id="PTHR43124">
    <property type="entry name" value="PURINE EFFLUX PUMP PBUE"/>
    <property type="match status" value="1"/>
</dbReference>
<feature type="transmembrane region" description="Helical" evidence="7">
    <location>
        <begin position="248"/>
        <end position="270"/>
    </location>
</feature>
<dbReference type="EMBL" id="CP034726">
    <property type="protein sequence ID" value="QBP18274.1"/>
    <property type="molecule type" value="Genomic_DNA"/>
</dbReference>
<keyword evidence="6 7" id="KW-0472">Membrane</keyword>
<dbReference type="KEGG" id="lji:ELX58_03790"/>
<evidence type="ECO:0000259" key="8">
    <source>
        <dbReference type="PROSITE" id="PS50850"/>
    </source>
</evidence>
<feature type="domain" description="Major facilitator superfamily (MFS) profile" evidence="8">
    <location>
        <begin position="1"/>
        <end position="406"/>
    </location>
</feature>
<dbReference type="OrthoDB" id="1650550at2"/>
<proteinExistence type="predicted"/>
<reference evidence="10" key="1">
    <citation type="submission" date="2018-12" db="EMBL/GenBank/DDBJ databases">
        <title>A new species of lactobacillus.</title>
        <authorList>
            <person name="Jian Y."/>
            <person name="Xin L."/>
            <person name="Hong Z.J."/>
            <person name="Ming L.Z."/>
            <person name="Hong X.Z."/>
        </authorList>
    </citation>
    <scope>NUCLEOTIDE SEQUENCE [LARGE SCALE GENOMIC DNA]</scope>
    <source>
        <strain evidence="10">HSLZ-75</strain>
    </source>
</reference>
<keyword evidence="2" id="KW-0813">Transport</keyword>
<feature type="transmembrane region" description="Helical" evidence="7">
    <location>
        <begin position="379"/>
        <end position="405"/>
    </location>
</feature>
<evidence type="ECO:0000256" key="7">
    <source>
        <dbReference type="SAM" id="Phobius"/>
    </source>
</evidence>
<feature type="transmembrane region" description="Helical" evidence="7">
    <location>
        <begin position="173"/>
        <end position="192"/>
    </location>
</feature>
<keyword evidence="10" id="KW-1185">Reference proteome</keyword>
<keyword evidence="3" id="KW-1003">Cell membrane</keyword>
<dbReference type="InterPro" id="IPR050189">
    <property type="entry name" value="MFS_Efflux_Transporters"/>
</dbReference>
<evidence type="ECO:0000256" key="4">
    <source>
        <dbReference type="ARBA" id="ARBA00022692"/>
    </source>
</evidence>
<feature type="transmembrane region" description="Helical" evidence="7">
    <location>
        <begin position="150"/>
        <end position="167"/>
    </location>
</feature>
<feature type="transmembrane region" description="Helical" evidence="7">
    <location>
        <begin position="213"/>
        <end position="236"/>
    </location>
</feature>
<protein>
    <submittedName>
        <fullName evidence="9">MFS transporter</fullName>
    </submittedName>
</protein>
<feature type="transmembrane region" description="Helical" evidence="7">
    <location>
        <begin position="282"/>
        <end position="300"/>
    </location>
</feature>
<dbReference type="Gene3D" id="1.20.1250.20">
    <property type="entry name" value="MFS general substrate transporter like domains"/>
    <property type="match status" value="1"/>
</dbReference>
<dbReference type="Pfam" id="PF07690">
    <property type="entry name" value="MFS_1"/>
    <property type="match status" value="1"/>
</dbReference>
<feature type="transmembrane region" description="Helical" evidence="7">
    <location>
        <begin position="83"/>
        <end position="103"/>
    </location>
</feature>
<evidence type="ECO:0000313" key="9">
    <source>
        <dbReference type="EMBL" id="QBP18274.1"/>
    </source>
</evidence>
<dbReference type="GO" id="GO:0022857">
    <property type="term" value="F:transmembrane transporter activity"/>
    <property type="evidence" value="ECO:0007669"/>
    <property type="project" value="InterPro"/>
</dbReference>
<keyword evidence="5 7" id="KW-1133">Transmembrane helix</keyword>
<feature type="transmembrane region" description="Helical" evidence="7">
    <location>
        <begin position="52"/>
        <end position="71"/>
    </location>
</feature>
<organism evidence="9 10">
    <name type="scientific">Acetilactobacillus jinshanensis</name>
    <dbReference type="NCBI Taxonomy" id="1720083"/>
    <lineage>
        <taxon>Bacteria</taxon>
        <taxon>Bacillati</taxon>
        <taxon>Bacillota</taxon>
        <taxon>Bacilli</taxon>
        <taxon>Lactobacillales</taxon>
        <taxon>Lactobacillaceae</taxon>
        <taxon>Acetilactobacillus</taxon>
    </lineage>
</organism>
<evidence type="ECO:0000256" key="1">
    <source>
        <dbReference type="ARBA" id="ARBA00004651"/>
    </source>
</evidence>
<evidence type="ECO:0000313" key="10">
    <source>
        <dbReference type="Proteomes" id="UP000294321"/>
    </source>
</evidence>
<keyword evidence="4 7" id="KW-0812">Transmembrane</keyword>